<accession>A0ABV7IXB6</accession>
<proteinExistence type="predicted"/>
<organism evidence="4 5">
    <name type="scientific">Cypionkella sinensis</name>
    <dbReference type="NCBI Taxonomy" id="1756043"/>
    <lineage>
        <taxon>Bacteria</taxon>
        <taxon>Pseudomonadati</taxon>
        <taxon>Pseudomonadota</taxon>
        <taxon>Alphaproteobacteria</taxon>
        <taxon>Rhodobacterales</taxon>
        <taxon>Paracoccaceae</taxon>
        <taxon>Cypionkella</taxon>
    </lineage>
</organism>
<feature type="domain" description="Tip attachment protein J" evidence="2">
    <location>
        <begin position="796"/>
        <end position="951"/>
    </location>
</feature>
<dbReference type="SUPFAM" id="SSF51445">
    <property type="entry name" value="(Trans)glycosidases"/>
    <property type="match status" value="1"/>
</dbReference>
<name>A0ABV7IXB6_9RHOB</name>
<keyword evidence="5" id="KW-1185">Reference proteome</keyword>
<keyword evidence="4" id="KW-0378">Hydrolase</keyword>
<dbReference type="GO" id="GO:0016787">
    <property type="term" value="F:hydrolase activity"/>
    <property type="evidence" value="ECO:0007669"/>
    <property type="project" value="UniProtKB-KW"/>
</dbReference>
<feature type="domain" description="Rcc01698-like C-terminal" evidence="3">
    <location>
        <begin position="1043"/>
        <end position="1143"/>
    </location>
</feature>
<feature type="domain" description="GTA TIM-barrel-like" evidence="1">
    <location>
        <begin position="442"/>
        <end position="735"/>
    </location>
</feature>
<evidence type="ECO:0000313" key="5">
    <source>
        <dbReference type="Proteomes" id="UP001595547"/>
    </source>
</evidence>
<dbReference type="CDD" id="cd19607">
    <property type="entry name" value="GTA_TIM-barrel-like"/>
    <property type="match status" value="1"/>
</dbReference>
<gene>
    <name evidence="4" type="ORF">ACFOGH_03730</name>
</gene>
<reference evidence="5" key="1">
    <citation type="journal article" date="2019" name="Int. J. Syst. Evol. Microbiol.">
        <title>The Global Catalogue of Microorganisms (GCM) 10K type strain sequencing project: providing services to taxonomists for standard genome sequencing and annotation.</title>
        <authorList>
            <consortium name="The Broad Institute Genomics Platform"/>
            <consortium name="The Broad Institute Genome Sequencing Center for Infectious Disease"/>
            <person name="Wu L."/>
            <person name="Ma J."/>
        </authorList>
    </citation>
    <scope>NUCLEOTIDE SEQUENCE [LARGE SCALE GENOMIC DNA]</scope>
    <source>
        <strain evidence="5">KCTC 52039</strain>
    </source>
</reference>
<dbReference type="Proteomes" id="UP001595547">
    <property type="component" value="Unassembled WGS sequence"/>
</dbReference>
<dbReference type="InterPro" id="IPR017853">
    <property type="entry name" value="GH"/>
</dbReference>
<dbReference type="InterPro" id="IPR025195">
    <property type="entry name" value="GTA_TIM_dom"/>
</dbReference>
<dbReference type="Gene3D" id="3.20.20.80">
    <property type="entry name" value="Glycosidases"/>
    <property type="match status" value="1"/>
</dbReference>
<comment type="caution">
    <text evidence="4">The sequence shown here is derived from an EMBL/GenBank/DDBJ whole genome shotgun (WGS) entry which is preliminary data.</text>
</comment>
<protein>
    <submittedName>
        <fullName evidence="4">Glycoside hydrolase/phage tail family protein</fullName>
    </submittedName>
</protein>
<evidence type="ECO:0000313" key="4">
    <source>
        <dbReference type="EMBL" id="MFC3180090.1"/>
    </source>
</evidence>
<dbReference type="Pfam" id="PF13550">
    <property type="entry name" value="Phage-tail_3"/>
    <property type="match status" value="1"/>
</dbReference>
<evidence type="ECO:0000259" key="3">
    <source>
        <dbReference type="Pfam" id="PF23666"/>
    </source>
</evidence>
<dbReference type="RefSeq" id="WP_380071725.1">
    <property type="nucleotide sequence ID" value="NZ_JBHRTO010000001.1"/>
</dbReference>
<evidence type="ECO:0000259" key="2">
    <source>
        <dbReference type="Pfam" id="PF13550"/>
    </source>
</evidence>
<evidence type="ECO:0000259" key="1">
    <source>
        <dbReference type="Pfam" id="PF13547"/>
    </source>
</evidence>
<dbReference type="Pfam" id="PF13547">
    <property type="entry name" value="GTA_TIM"/>
    <property type="match status" value="1"/>
</dbReference>
<sequence length="1298" mass="138833">MATILLSAVGASLGAGFGGTVLGLSGAVIGRAIGATVGRVIDQKLLGAGSEAVDVGRVDRFRVMGASEGAAIPRIWGRVRVSGQVIWASRFQENVTHSGGGKGTPRPSSNSFSYSVSLAVALCEGEITRIGRIWADGNEIAPESLNLRIYMGDEAQLPDPKIEAVEGAGNAPSYRGTAYVVIENLDLSQFGNRVPQFSFEVVRAAQSAASAPHAGLSKIIPGVCLIPGTGEYALATTPVHYTYGRGSNRSANVNSATGKTDFAASLEQLSEELPTATGASLVVSWFGNDLRCGACQVQPKVEQKQYDGQPMAWKVSGLARAAAAELPKLDGTTVYGGTPADQSVVEAVEAMNAAGKAITFYPFILMDQLPDNSLPDPWSDAASQPVLPWRGRITLNRAPGQSGTTDRTAAAAAEVASFFGTAAPAHFAISGQNVSYSGPAEWSYRRFILHYAHLCKAAGGVAAFCVGTELRSLTQIRGAGDTFPTVTALRQLAAEVKAILGPTTQITYAADWSEYFGYHSDNNVYFHLDPLWADPAIDFIGIDNYMPLSDWRDGDSHLDAAWGDIHNVNYLKSNIAGGEGFSWYYASPADRAAQIRTAITDGAYGEPWIYRHKDLRSWWSSSHHERIAGLRNATPTAWVAGSKPIRFTEFGCAAVDKGSNQPNVFLDPKSSESALPQFSNGLRDDLLQLSYYQAMHSFWNDPQNNPAAFLYTGKMVDFANSLAWAWDARPFPTFPGNKTLWSDAPNYDKGHWLNGRASNESLAGVIADICDLAGMLDVDLSQARGIVRGYVISDVASARAALQPLTLAFPTDVVEREGTLRFQARTARAPQVLSPETFAISGDIDGSIERSRAADIETPEHIRLTFSEAETDFTVSTASAAFPDRSGDVVSQSELPLTLTAAEATTIAERWMAETRVSRDSARFALPKSQLAIGVGDTVSIAGALYRIDRAELSELQSIEAVRIDPNVYEPAEVSVPSRGWVPFQASVPVYPLFLDLPLLKGTEVEYAPHVCVAAAPWPGDVAVWSSISDDSYSLNTTLTQPAIIGTTETVLSAAEPGLWDRGAALRVRIESGALASVSALSVLSGANVAAIGDGSPENWEVFQFANASLVGPNTFELTLRLRGQAGSDGLMPPIWPIGSTFVLLNDAVQQINLPLSARGLPRYYRFGAANKGYDSSNTVLVTESFDGAGLRPYRVSHLTTQRQNSGALDVTWRRRTRIDGDSWQSLEVPLGEDSELYSITIRQGATVLRETTTATPAFSYTPAMQVADTASGSLTVAVAQVSQRYGNGPAQTVSATL</sequence>
<dbReference type="EMBL" id="JBHRTO010000001">
    <property type="protein sequence ID" value="MFC3180090.1"/>
    <property type="molecule type" value="Genomic_DNA"/>
</dbReference>
<dbReference type="InterPro" id="IPR032876">
    <property type="entry name" value="J_dom"/>
</dbReference>
<dbReference type="Pfam" id="PF23666">
    <property type="entry name" value="Rcc01698_C"/>
    <property type="match status" value="1"/>
</dbReference>
<dbReference type="InterPro" id="IPR056490">
    <property type="entry name" value="Rcc01698_C"/>
</dbReference>